<dbReference type="NCBIfam" id="TIGR02937">
    <property type="entry name" value="sigma70-ECF"/>
    <property type="match status" value="1"/>
</dbReference>
<dbReference type="EMBL" id="ABVL01000008">
    <property type="protein sequence ID" value="EDY19297.1"/>
    <property type="molecule type" value="Genomic_DNA"/>
</dbReference>
<dbReference type="STRING" id="497964.CfE428DRAFT_2982"/>
<dbReference type="Gene3D" id="1.10.10.10">
    <property type="entry name" value="Winged helix-like DNA-binding domain superfamily/Winged helix DNA-binding domain"/>
    <property type="match status" value="1"/>
</dbReference>
<evidence type="ECO:0000256" key="3">
    <source>
        <dbReference type="ARBA" id="ARBA00023163"/>
    </source>
</evidence>
<evidence type="ECO:0000259" key="4">
    <source>
        <dbReference type="Pfam" id="PF04542"/>
    </source>
</evidence>
<keyword evidence="2" id="KW-0731">Sigma factor</keyword>
<dbReference type="InterPro" id="IPR036388">
    <property type="entry name" value="WH-like_DNA-bd_sf"/>
</dbReference>
<dbReference type="PANTHER" id="PTHR43133:SF51">
    <property type="entry name" value="RNA POLYMERASE SIGMA FACTOR"/>
    <property type="match status" value="1"/>
</dbReference>
<organism evidence="5 6">
    <name type="scientific">Chthoniobacter flavus Ellin428</name>
    <dbReference type="NCBI Taxonomy" id="497964"/>
    <lineage>
        <taxon>Bacteria</taxon>
        <taxon>Pseudomonadati</taxon>
        <taxon>Verrucomicrobiota</taxon>
        <taxon>Spartobacteria</taxon>
        <taxon>Chthoniobacterales</taxon>
        <taxon>Chthoniobacteraceae</taxon>
        <taxon>Chthoniobacter</taxon>
    </lineage>
</organism>
<proteinExistence type="predicted"/>
<name>B4D257_9BACT</name>
<dbReference type="PANTHER" id="PTHR43133">
    <property type="entry name" value="RNA POLYMERASE ECF-TYPE SIGMA FACTO"/>
    <property type="match status" value="1"/>
</dbReference>
<dbReference type="Gene3D" id="1.10.1740.10">
    <property type="match status" value="1"/>
</dbReference>
<dbReference type="RefSeq" id="WP_006980307.1">
    <property type="nucleotide sequence ID" value="NZ_ABVL01000008.1"/>
</dbReference>
<dbReference type="eggNOG" id="COG1595">
    <property type="taxonomic scope" value="Bacteria"/>
</dbReference>
<dbReference type="Pfam" id="PF04542">
    <property type="entry name" value="Sigma70_r2"/>
    <property type="match status" value="1"/>
</dbReference>
<feature type="domain" description="RNA polymerase sigma-70 region 2" evidence="4">
    <location>
        <begin position="49"/>
        <end position="112"/>
    </location>
</feature>
<sequence length="251" mass="28274">MNHSPEKRPSTASPGAHFATTRWTVVMAARDKASPESASALQALCAGYWPPLYAFVRRLGNSPQDAEDLTQEFFARLLQKDWLDAVERDRGRFRTFLIMAVKRFLANEWDKSRAARRGGGQALVSLDAEFAEQCYLADAGPALSADHLYERRWALTLLEQAMARLRTEYESDGRGEDFGRLKIHLTAERGEIPYDEIARELGASEGAARVAVHRLRKRFREVFRATVADTVSSAEDVEAEMHYVVEVLGRV</sequence>
<dbReference type="GO" id="GO:0016987">
    <property type="term" value="F:sigma factor activity"/>
    <property type="evidence" value="ECO:0007669"/>
    <property type="project" value="UniProtKB-KW"/>
</dbReference>
<gene>
    <name evidence="5" type="ORF">CfE428DRAFT_2982</name>
</gene>
<evidence type="ECO:0000313" key="5">
    <source>
        <dbReference type="EMBL" id="EDY19297.1"/>
    </source>
</evidence>
<keyword evidence="1" id="KW-0805">Transcription regulation</keyword>
<dbReference type="InterPro" id="IPR039425">
    <property type="entry name" value="RNA_pol_sigma-70-like"/>
</dbReference>
<evidence type="ECO:0000256" key="1">
    <source>
        <dbReference type="ARBA" id="ARBA00023015"/>
    </source>
</evidence>
<keyword evidence="3" id="KW-0804">Transcription</keyword>
<reference evidence="5 6" key="1">
    <citation type="journal article" date="2011" name="J. Bacteriol.">
        <title>Genome sequence of Chthoniobacter flavus Ellin428, an aerobic heterotrophic soil bacterium.</title>
        <authorList>
            <person name="Kant R."/>
            <person name="van Passel M.W."/>
            <person name="Palva A."/>
            <person name="Lucas S."/>
            <person name="Lapidus A."/>
            <person name="Glavina Del Rio T."/>
            <person name="Dalin E."/>
            <person name="Tice H."/>
            <person name="Bruce D."/>
            <person name="Goodwin L."/>
            <person name="Pitluck S."/>
            <person name="Larimer F.W."/>
            <person name="Land M.L."/>
            <person name="Hauser L."/>
            <person name="Sangwan P."/>
            <person name="de Vos W.M."/>
            <person name="Janssen P.H."/>
            <person name="Smidt H."/>
        </authorList>
    </citation>
    <scope>NUCLEOTIDE SEQUENCE [LARGE SCALE GENOMIC DNA]</scope>
    <source>
        <strain evidence="5 6">Ellin428</strain>
    </source>
</reference>
<accession>B4D257</accession>
<comment type="caution">
    <text evidence="5">The sequence shown here is derived from an EMBL/GenBank/DDBJ whole genome shotgun (WGS) entry which is preliminary data.</text>
</comment>
<dbReference type="Proteomes" id="UP000005824">
    <property type="component" value="Unassembled WGS sequence"/>
</dbReference>
<evidence type="ECO:0000313" key="6">
    <source>
        <dbReference type="Proteomes" id="UP000005824"/>
    </source>
</evidence>
<dbReference type="AlphaFoldDB" id="B4D257"/>
<evidence type="ECO:0000256" key="2">
    <source>
        <dbReference type="ARBA" id="ARBA00023082"/>
    </source>
</evidence>
<dbReference type="InterPro" id="IPR014284">
    <property type="entry name" value="RNA_pol_sigma-70_dom"/>
</dbReference>
<protein>
    <submittedName>
        <fullName evidence="5">RNA polymerase, sigma-24 subunit, ECF subfamily</fullName>
    </submittedName>
</protein>
<dbReference type="SUPFAM" id="SSF88946">
    <property type="entry name" value="Sigma2 domain of RNA polymerase sigma factors"/>
    <property type="match status" value="1"/>
</dbReference>
<keyword evidence="6" id="KW-1185">Reference proteome</keyword>
<dbReference type="GO" id="GO:0006352">
    <property type="term" value="P:DNA-templated transcription initiation"/>
    <property type="evidence" value="ECO:0007669"/>
    <property type="project" value="InterPro"/>
</dbReference>
<dbReference type="InParanoid" id="B4D257"/>
<dbReference type="InterPro" id="IPR007627">
    <property type="entry name" value="RNA_pol_sigma70_r2"/>
</dbReference>
<dbReference type="InterPro" id="IPR013325">
    <property type="entry name" value="RNA_pol_sigma_r2"/>
</dbReference>